<protein>
    <recommendedName>
        <fullName evidence="3">Secreted protein</fullName>
    </recommendedName>
</protein>
<accession>A0AAV5I9J4</accession>
<organism evidence="1 2">
    <name type="scientific">Rubroshorea leprosula</name>
    <dbReference type="NCBI Taxonomy" id="152421"/>
    <lineage>
        <taxon>Eukaryota</taxon>
        <taxon>Viridiplantae</taxon>
        <taxon>Streptophyta</taxon>
        <taxon>Embryophyta</taxon>
        <taxon>Tracheophyta</taxon>
        <taxon>Spermatophyta</taxon>
        <taxon>Magnoliopsida</taxon>
        <taxon>eudicotyledons</taxon>
        <taxon>Gunneridae</taxon>
        <taxon>Pentapetalae</taxon>
        <taxon>rosids</taxon>
        <taxon>malvids</taxon>
        <taxon>Malvales</taxon>
        <taxon>Dipterocarpaceae</taxon>
        <taxon>Rubroshorea</taxon>
    </lineage>
</organism>
<sequence length="66" mass="7555">MFCMHSRALVLFCQARFLHLRKSVKLASVLPKILRLPSLFTADHCSRGIVHRVLFIGTVHTPRVND</sequence>
<evidence type="ECO:0000313" key="1">
    <source>
        <dbReference type="EMBL" id="GKU97793.1"/>
    </source>
</evidence>
<dbReference type="AlphaFoldDB" id="A0AAV5I9J4"/>
<dbReference type="Proteomes" id="UP001054252">
    <property type="component" value="Unassembled WGS sequence"/>
</dbReference>
<evidence type="ECO:0008006" key="3">
    <source>
        <dbReference type="Google" id="ProtNLM"/>
    </source>
</evidence>
<proteinExistence type="predicted"/>
<reference evidence="1 2" key="1">
    <citation type="journal article" date="2021" name="Commun. Biol.">
        <title>The genome of Shorea leprosula (Dipterocarpaceae) highlights the ecological relevance of drought in aseasonal tropical rainforests.</title>
        <authorList>
            <person name="Ng K.K.S."/>
            <person name="Kobayashi M.J."/>
            <person name="Fawcett J.A."/>
            <person name="Hatakeyama M."/>
            <person name="Paape T."/>
            <person name="Ng C.H."/>
            <person name="Ang C.C."/>
            <person name="Tnah L.H."/>
            <person name="Lee C.T."/>
            <person name="Nishiyama T."/>
            <person name="Sese J."/>
            <person name="O'Brien M.J."/>
            <person name="Copetti D."/>
            <person name="Mohd Noor M.I."/>
            <person name="Ong R.C."/>
            <person name="Putra M."/>
            <person name="Sireger I.Z."/>
            <person name="Indrioko S."/>
            <person name="Kosugi Y."/>
            <person name="Izuno A."/>
            <person name="Isagi Y."/>
            <person name="Lee S.L."/>
            <person name="Shimizu K.K."/>
        </authorList>
    </citation>
    <scope>NUCLEOTIDE SEQUENCE [LARGE SCALE GENOMIC DNA]</scope>
    <source>
        <strain evidence="1">214</strain>
    </source>
</reference>
<evidence type="ECO:0000313" key="2">
    <source>
        <dbReference type="Proteomes" id="UP001054252"/>
    </source>
</evidence>
<name>A0AAV5I9J4_9ROSI</name>
<comment type="caution">
    <text evidence="1">The sequence shown here is derived from an EMBL/GenBank/DDBJ whole genome shotgun (WGS) entry which is preliminary data.</text>
</comment>
<keyword evidence="2" id="KW-1185">Reference proteome</keyword>
<dbReference type="EMBL" id="BPVZ01000012">
    <property type="protein sequence ID" value="GKU97793.1"/>
    <property type="molecule type" value="Genomic_DNA"/>
</dbReference>
<gene>
    <name evidence="1" type="ORF">SLEP1_g10884</name>
</gene>